<feature type="region of interest" description="Disordered" evidence="1">
    <location>
        <begin position="1"/>
        <end position="64"/>
    </location>
</feature>
<feature type="region of interest" description="Disordered" evidence="1">
    <location>
        <begin position="246"/>
        <end position="281"/>
    </location>
</feature>
<dbReference type="AlphaFoldDB" id="A0A3S4YIL6"/>
<sequence length="281" mass="31353">MNEYPRPTGPDPQLPQAPQTSGAYPNQPQNQYGQNQAVNSQISQPYMQNPAHQAAPSPSTPPESAAKPKMSILLLAVLILAILMPILRVIEYGVMASMVNTLIEALRQSLGESAYQQFIAKPEFYELRDMQVGLVGRFVFGIFFSIIYIFFGIFIFLGYNWARIVLTVFTVLNTLLVMLFLMDSIVGYNEFANFTDLVDLRGQAFGLVIIYISILVVGLLPLILMWLPPANRYVRQRTSVRRARNQANNPYGMPQPYAYPAPAPHPGQTPGNQPSSGEQQL</sequence>
<evidence type="ECO:0000313" key="3">
    <source>
        <dbReference type="EMBL" id="VEJ30463.1"/>
    </source>
</evidence>
<evidence type="ECO:0000256" key="2">
    <source>
        <dbReference type="SAM" id="Phobius"/>
    </source>
</evidence>
<evidence type="ECO:0000313" key="4">
    <source>
        <dbReference type="Proteomes" id="UP000270988"/>
    </source>
</evidence>
<feature type="transmembrane region" description="Helical" evidence="2">
    <location>
        <begin position="164"/>
        <end position="182"/>
    </location>
</feature>
<feature type="compositionally biased region" description="Pro residues" evidence="1">
    <location>
        <begin position="257"/>
        <end position="267"/>
    </location>
</feature>
<organism evidence="3 4">
    <name type="scientific">Rothia dentocariosa</name>
    <dbReference type="NCBI Taxonomy" id="2047"/>
    <lineage>
        <taxon>Bacteria</taxon>
        <taxon>Bacillati</taxon>
        <taxon>Actinomycetota</taxon>
        <taxon>Actinomycetes</taxon>
        <taxon>Micrococcales</taxon>
        <taxon>Micrococcaceae</taxon>
        <taxon>Rothia</taxon>
    </lineage>
</organism>
<proteinExistence type="predicted"/>
<protein>
    <submittedName>
        <fullName evidence="3">Uncharacterized protein</fullName>
    </submittedName>
</protein>
<keyword evidence="2" id="KW-1133">Transmembrane helix</keyword>
<gene>
    <name evidence="3" type="ORF">NCTC10918_01746</name>
</gene>
<feature type="transmembrane region" description="Helical" evidence="2">
    <location>
        <begin position="72"/>
        <end position="90"/>
    </location>
</feature>
<keyword evidence="2" id="KW-0812">Transmembrane</keyword>
<reference evidence="3 4" key="1">
    <citation type="submission" date="2018-12" db="EMBL/GenBank/DDBJ databases">
        <authorList>
            <consortium name="Pathogen Informatics"/>
        </authorList>
    </citation>
    <scope>NUCLEOTIDE SEQUENCE [LARGE SCALE GENOMIC DNA]</scope>
    <source>
        <strain evidence="3 4">NCTC10918</strain>
    </source>
</reference>
<feature type="transmembrane region" description="Helical" evidence="2">
    <location>
        <begin position="134"/>
        <end position="157"/>
    </location>
</feature>
<feature type="compositionally biased region" description="Polar residues" evidence="1">
    <location>
        <begin position="269"/>
        <end position="281"/>
    </location>
</feature>
<evidence type="ECO:0000256" key="1">
    <source>
        <dbReference type="SAM" id="MobiDB-lite"/>
    </source>
</evidence>
<feature type="compositionally biased region" description="Polar residues" evidence="1">
    <location>
        <begin position="37"/>
        <end position="51"/>
    </location>
</feature>
<dbReference type="SUPFAM" id="SSF81995">
    <property type="entry name" value="beta-sandwich domain of Sec23/24"/>
    <property type="match status" value="1"/>
</dbReference>
<dbReference type="Proteomes" id="UP000270988">
    <property type="component" value="Chromosome"/>
</dbReference>
<feature type="compositionally biased region" description="Low complexity" evidence="1">
    <location>
        <begin position="54"/>
        <end position="64"/>
    </location>
</feature>
<accession>A0A3S4YIL6</accession>
<feature type="transmembrane region" description="Helical" evidence="2">
    <location>
        <begin position="202"/>
        <end position="227"/>
    </location>
</feature>
<feature type="compositionally biased region" description="Low complexity" evidence="1">
    <location>
        <begin position="24"/>
        <end position="36"/>
    </location>
</feature>
<dbReference type="EMBL" id="LR134521">
    <property type="protein sequence ID" value="VEJ30463.1"/>
    <property type="molecule type" value="Genomic_DNA"/>
</dbReference>
<keyword evidence="2" id="KW-0472">Membrane</keyword>
<name>A0A3S4YIL6_9MICC</name>